<reference evidence="2" key="1">
    <citation type="submission" date="2018-11" db="EMBL/GenBank/DDBJ databases">
        <authorList>
            <consortium name="Pathogen Informatics"/>
        </authorList>
    </citation>
    <scope>NUCLEOTIDE SEQUENCE</scope>
</reference>
<protein>
    <submittedName>
        <fullName evidence="2">Uncharacterized protein</fullName>
    </submittedName>
</protein>
<dbReference type="AlphaFoldDB" id="A0A3S5C3A4"/>
<evidence type="ECO:0000313" key="2">
    <source>
        <dbReference type="EMBL" id="VEL32457.1"/>
    </source>
</evidence>
<dbReference type="EMBL" id="CAAALY010244204">
    <property type="protein sequence ID" value="VEL32457.1"/>
    <property type="molecule type" value="Genomic_DNA"/>
</dbReference>
<feature type="region of interest" description="Disordered" evidence="1">
    <location>
        <begin position="30"/>
        <end position="123"/>
    </location>
</feature>
<gene>
    <name evidence="2" type="ORF">PXEA_LOCUS25897</name>
</gene>
<feature type="compositionally biased region" description="Basic and acidic residues" evidence="1">
    <location>
        <begin position="32"/>
        <end position="43"/>
    </location>
</feature>
<accession>A0A3S5C3A4</accession>
<comment type="caution">
    <text evidence="2">The sequence shown here is derived from an EMBL/GenBank/DDBJ whole genome shotgun (WGS) entry which is preliminary data.</text>
</comment>
<feature type="compositionally biased region" description="Basic and acidic residues" evidence="1">
    <location>
        <begin position="57"/>
        <end position="66"/>
    </location>
</feature>
<keyword evidence="3" id="KW-1185">Reference proteome</keyword>
<proteinExistence type="predicted"/>
<name>A0A3S5C3A4_9PLAT</name>
<feature type="compositionally biased region" description="Polar residues" evidence="1">
    <location>
        <begin position="77"/>
        <end position="114"/>
    </location>
</feature>
<sequence length="123" mass="13406">MDPDDIDSHLVRLVRTAGANGSCMYLACEAEGTDRLPPTDDLRGLGLRSTSRHSDRRRSENVRSYDEIDSAVPLGTAEQTDAETASLDGSHSAAPQNLFLSVASSKQSRRQSLTDWPEQDMVA</sequence>
<dbReference type="Proteomes" id="UP000784294">
    <property type="component" value="Unassembled WGS sequence"/>
</dbReference>
<evidence type="ECO:0000256" key="1">
    <source>
        <dbReference type="SAM" id="MobiDB-lite"/>
    </source>
</evidence>
<organism evidence="2 3">
    <name type="scientific">Protopolystoma xenopodis</name>
    <dbReference type="NCBI Taxonomy" id="117903"/>
    <lineage>
        <taxon>Eukaryota</taxon>
        <taxon>Metazoa</taxon>
        <taxon>Spiralia</taxon>
        <taxon>Lophotrochozoa</taxon>
        <taxon>Platyhelminthes</taxon>
        <taxon>Monogenea</taxon>
        <taxon>Polyopisthocotylea</taxon>
        <taxon>Polystomatidea</taxon>
        <taxon>Polystomatidae</taxon>
        <taxon>Protopolystoma</taxon>
    </lineage>
</organism>
<evidence type="ECO:0000313" key="3">
    <source>
        <dbReference type="Proteomes" id="UP000784294"/>
    </source>
</evidence>